<dbReference type="InterPro" id="IPR032524">
    <property type="entry name" value="ABC_tran_C"/>
</dbReference>
<evidence type="ECO:0000313" key="13">
    <source>
        <dbReference type="EMBL" id="ARN75671.1"/>
    </source>
</evidence>
<sequence>MPLLRVNDLGLAYGHHVLLEEANVQLFKGDRICLVGRNGAGKSTLMKLVEGVIKPDSGSIWKRPSVRISRLEQELPKADSQTVMQVVSSGLQEIGDLITEYDQLISQQLDDAGLKKLEQLQHQIEAKDGWSYQQRIDEVLSRLALPADKVMSTLSGGWRRRVALAKVLVTAPDLLLLDEPTNHLDIETIEWLEKQLLDFKGAVLFITHDRALVRRLATKIIELDRGHLRLYQCGYDNYLEERAHLLAVEEQQNALFDKKLAQEEVWIRQGIKARRTRNEGRVRALKKLREERSQRRNVQGSAKIAVEAASKSGKLVAEANQISHEFDGNILIKDLSFNIIRGDKIGLLGPNGVGKTTLLKIILGELAPSSGTVKLGSKLDVAYYDQMRDQLDDEKTIVDIVGQGRESIEINGKSRHILSYLSDFLFSPERSRTPLKALSGGERNRVQLAVLFSMPANILVLDEPTNDLDVETLELLEAVLVEFEGTMLLVSHDRDFMDNVVTGTLAFEGNGIVREYVGGYQDWLRQGGRFATVETTANKPAEFIETQTETVNEATVVKKTAKKLSYKDQRELELLPAKIEGLEQQQEQLSAETTAADFYQQEHSVVTAKLEELASVTTSLESCYDRWVELSED</sequence>
<dbReference type="KEGG" id="osg:BST96_17100"/>
<dbReference type="Gene3D" id="1.10.287.380">
    <property type="entry name" value="Valyl-tRNA synthetase, C-terminal domain"/>
    <property type="match status" value="1"/>
</dbReference>
<dbReference type="STRING" id="716816.BST96_17100"/>
<keyword evidence="6 11" id="KW-0067">ATP-binding</keyword>
<dbReference type="HAMAP" id="MF_00848">
    <property type="entry name" value="Uup"/>
    <property type="match status" value="1"/>
</dbReference>
<feature type="binding site" evidence="11">
    <location>
        <begin position="349"/>
        <end position="356"/>
    </location>
    <ligand>
        <name>ATP</name>
        <dbReference type="ChEBI" id="CHEBI:30616"/>
        <label>2</label>
    </ligand>
</feature>
<dbReference type="PROSITE" id="PS00211">
    <property type="entry name" value="ABC_TRANSPORTER_1"/>
    <property type="match status" value="2"/>
</dbReference>
<dbReference type="InterPro" id="IPR003439">
    <property type="entry name" value="ABC_transporter-like_ATP-bd"/>
</dbReference>
<dbReference type="Proteomes" id="UP000193450">
    <property type="component" value="Chromosome"/>
</dbReference>
<dbReference type="InterPro" id="IPR043686">
    <property type="entry name" value="Uup"/>
</dbReference>
<dbReference type="InterPro" id="IPR037118">
    <property type="entry name" value="Val-tRNA_synth_C_sf"/>
</dbReference>
<keyword evidence="11" id="KW-0175">Coiled coil</keyword>
<organism evidence="13 14">
    <name type="scientific">Oceanicoccus sagamiensis</name>
    <dbReference type="NCBI Taxonomy" id="716816"/>
    <lineage>
        <taxon>Bacteria</taxon>
        <taxon>Pseudomonadati</taxon>
        <taxon>Pseudomonadota</taxon>
        <taxon>Gammaproteobacteria</taxon>
        <taxon>Cellvibrionales</taxon>
        <taxon>Spongiibacteraceae</taxon>
        <taxon>Oceanicoccus</taxon>
    </lineage>
</organism>
<dbReference type="GO" id="GO:0043022">
    <property type="term" value="F:ribosome binding"/>
    <property type="evidence" value="ECO:0007669"/>
    <property type="project" value="UniProtKB-UniRule"/>
</dbReference>
<dbReference type="SMART" id="SM00382">
    <property type="entry name" value="AAA"/>
    <property type="match status" value="2"/>
</dbReference>
<dbReference type="AlphaFoldDB" id="A0A1X9NES7"/>
<dbReference type="FunFam" id="3.40.50.300:FF:000309">
    <property type="entry name" value="ABC transporter ATP-binding protein"/>
    <property type="match status" value="1"/>
</dbReference>
<evidence type="ECO:0000256" key="7">
    <source>
        <dbReference type="ARBA" id="ARBA00023125"/>
    </source>
</evidence>
<dbReference type="EMBL" id="CP019343">
    <property type="protein sequence ID" value="ARN75671.1"/>
    <property type="molecule type" value="Genomic_DNA"/>
</dbReference>
<dbReference type="RefSeq" id="WP_085759859.1">
    <property type="nucleotide sequence ID" value="NZ_CP019343.1"/>
</dbReference>
<feature type="domain" description="ABC transporter" evidence="12">
    <location>
        <begin position="317"/>
        <end position="535"/>
    </location>
</feature>
<evidence type="ECO:0000256" key="5">
    <source>
        <dbReference type="ARBA" id="ARBA00022801"/>
    </source>
</evidence>
<dbReference type="Pfam" id="PF16326">
    <property type="entry name" value="ABC_tran_CTD"/>
    <property type="match status" value="1"/>
</dbReference>
<keyword evidence="3 11" id="KW-0547">Nucleotide-binding</keyword>
<accession>A0A1X9NES7</accession>
<dbReference type="GO" id="GO:0006281">
    <property type="term" value="P:DNA repair"/>
    <property type="evidence" value="ECO:0007669"/>
    <property type="project" value="UniProtKB-KW"/>
</dbReference>
<protein>
    <recommendedName>
        <fullName evidence="11">ATP-binding protein Uup</fullName>
        <ecNumber evidence="11">3.6.1.-</ecNumber>
    </recommendedName>
</protein>
<dbReference type="EC" id="3.6.1.-" evidence="11"/>
<proteinExistence type="inferred from homology"/>
<dbReference type="InterPro" id="IPR003593">
    <property type="entry name" value="AAA+_ATPase"/>
</dbReference>
<evidence type="ECO:0000313" key="14">
    <source>
        <dbReference type="Proteomes" id="UP000193450"/>
    </source>
</evidence>
<dbReference type="Pfam" id="PF00005">
    <property type="entry name" value="ABC_tran"/>
    <property type="match status" value="2"/>
</dbReference>
<keyword evidence="2 11" id="KW-0677">Repeat</keyword>
<keyword evidence="7 11" id="KW-0238">DNA-binding</keyword>
<feature type="domain" description="ABC transporter" evidence="12">
    <location>
        <begin position="4"/>
        <end position="250"/>
    </location>
</feature>
<dbReference type="InterPro" id="IPR051309">
    <property type="entry name" value="ABCF_ATPase"/>
</dbReference>
<feature type="binding site" evidence="11">
    <location>
        <begin position="36"/>
        <end position="43"/>
    </location>
    <ligand>
        <name>ATP</name>
        <dbReference type="ChEBI" id="CHEBI:30616"/>
        <label>1</label>
    </ligand>
</feature>
<dbReference type="PROSITE" id="PS50893">
    <property type="entry name" value="ABC_TRANSPORTER_2"/>
    <property type="match status" value="2"/>
</dbReference>
<dbReference type="InterPro" id="IPR032781">
    <property type="entry name" value="ABC_tran_Xtn"/>
</dbReference>
<keyword evidence="5 11" id="KW-0378">Hydrolase</keyword>
<dbReference type="InterPro" id="IPR017871">
    <property type="entry name" value="ABC_transporter-like_CS"/>
</dbReference>
<dbReference type="GO" id="GO:0016887">
    <property type="term" value="F:ATP hydrolysis activity"/>
    <property type="evidence" value="ECO:0007669"/>
    <property type="project" value="UniProtKB-UniRule"/>
</dbReference>
<comment type="catalytic activity">
    <reaction evidence="9 11">
        <text>ATP + H2O = ADP + phosphate + H(+)</text>
        <dbReference type="Rhea" id="RHEA:13065"/>
        <dbReference type="ChEBI" id="CHEBI:15377"/>
        <dbReference type="ChEBI" id="CHEBI:15378"/>
        <dbReference type="ChEBI" id="CHEBI:30616"/>
        <dbReference type="ChEBI" id="CHEBI:43474"/>
        <dbReference type="ChEBI" id="CHEBI:456216"/>
    </reaction>
</comment>
<dbReference type="InterPro" id="IPR027417">
    <property type="entry name" value="P-loop_NTPase"/>
</dbReference>
<evidence type="ECO:0000256" key="6">
    <source>
        <dbReference type="ARBA" id="ARBA00022840"/>
    </source>
</evidence>
<evidence type="ECO:0000256" key="9">
    <source>
        <dbReference type="ARBA" id="ARBA00049360"/>
    </source>
</evidence>
<keyword evidence="4 11" id="KW-0227">DNA damage</keyword>
<dbReference type="Gene3D" id="3.40.50.300">
    <property type="entry name" value="P-loop containing nucleotide triphosphate hydrolases"/>
    <property type="match status" value="2"/>
</dbReference>
<gene>
    <name evidence="11" type="primary">uup</name>
    <name evidence="13" type="ORF">BST96_17100</name>
</gene>
<comment type="function">
    <text evidence="11">Probably plays a role in ribosome assembly or function. May be involved in resolution of branched DNA intermediates that result from template switching in postreplication gaps. Binds DNA and has ATPase activity.</text>
</comment>
<reference evidence="13 14" key="1">
    <citation type="submission" date="2016-11" db="EMBL/GenBank/DDBJ databases">
        <title>Trade-off between light-utilization and light-protection in marine flavobacteria.</title>
        <authorList>
            <person name="Kumagai Y."/>
        </authorList>
    </citation>
    <scope>NUCLEOTIDE SEQUENCE [LARGE SCALE GENOMIC DNA]</scope>
    <source>
        <strain evidence="13 14">NBRC 107125</strain>
    </source>
</reference>
<comment type="subcellular location">
    <subcellularLocation>
        <location evidence="11">Cytoplasm</location>
    </subcellularLocation>
    <text evidence="11">Associates with ribosomes.</text>
</comment>
<dbReference type="FunFam" id="3.40.50.300:FF:000011">
    <property type="entry name" value="Putative ABC transporter ATP-binding component"/>
    <property type="match status" value="1"/>
</dbReference>
<feature type="coiled-coil region" evidence="11">
    <location>
        <begin position="572"/>
        <end position="602"/>
    </location>
</feature>
<evidence type="ECO:0000259" key="12">
    <source>
        <dbReference type="PROSITE" id="PS50893"/>
    </source>
</evidence>
<evidence type="ECO:0000256" key="3">
    <source>
        <dbReference type="ARBA" id="ARBA00022741"/>
    </source>
</evidence>
<comment type="similarity">
    <text evidence="10 11">Belongs to the ABC transporter superfamily. ABCF family. Uup subfamily.</text>
</comment>
<name>A0A1X9NES7_9GAMM</name>
<evidence type="ECO:0000256" key="11">
    <source>
        <dbReference type="HAMAP-Rule" id="MF_00848"/>
    </source>
</evidence>
<evidence type="ECO:0000256" key="4">
    <source>
        <dbReference type="ARBA" id="ARBA00022763"/>
    </source>
</evidence>
<dbReference type="Pfam" id="PF12848">
    <property type="entry name" value="ABC_tran_Xtn"/>
    <property type="match status" value="1"/>
</dbReference>
<keyword evidence="1 11" id="KW-0963">Cytoplasm</keyword>
<dbReference type="CDD" id="cd03221">
    <property type="entry name" value="ABCF_EF-3"/>
    <property type="match status" value="2"/>
</dbReference>
<dbReference type="PANTHER" id="PTHR42855:SF1">
    <property type="entry name" value="ABC TRANSPORTER DOMAIN-CONTAINING PROTEIN"/>
    <property type="match status" value="1"/>
</dbReference>
<dbReference type="SUPFAM" id="SSF52540">
    <property type="entry name" value="P-loop containing nucleoside triphosphate hydrolases"/>
    <property type="match status" value="2"/>
</dbReference>
<evidence type="ECO:0000256" key="10">
    <source>
        <dbReference type="ARBA" id="ARBA00061478"/>
    </source>
</evidence>
<dbReference type="PANTHER" id="PTHR42855">
    <property type="entry name" value="ABC TRANSPORTER ATP-BINDING SUBUNIT"/>
    <property type="match status" value="1"/>
</dbReference>
<evidence type="ECO:0000256" key="1">
    <source>
        <dbReference type="ARBA" id="ARBA00022490"/>
    </source>
</evidence>
<dbReference type="GO" id="GO:0003677">
    <property type="term" value="F:DNA binding"/>
    <property type="evidence" value="ECO:0007669"/>
    <property type="project" value="UniProtKB-UniRule"/>
</dbReference>
<evidence type="ECO:0000256" key="8">
    <source>
        <dbReference type="ARBA" id="ARBA00023204"/>
    </source>
</evidence>
<dbReference type="OrthoDB" id="9762051at2"/>
<dbReference type="GO" id="GO:0005737">
    <property type="term" value="C:cytoplasm"/>
    <property type="evidence" value="ECO:0007669"/>
    <property type="project" value="UniProtKB-SubCell"/>
</dbReference>
<evidence type="ECO:0000256" key="2">
    <source>
        <dbReference type="ARBA" id="ARBA00022737"/>
    </source>
</evidence>
<keyword evidence="8 11" id="KW-0234">DNA repair</keyword>
<keyword evidence="14" id="KW-1185">Reference proteome</keyword>
<dbReference type="GO" id="GO:0005524">
    <property type="term" value="F:ATP binding"/>
    <property type="evidence" value="ECO:0007669"/>
    <property type="project" value="UniProtKB-UniRule"/>
</dbReference>